<dbReference type="InterPro" id="IPR001509">
    <property type="entry name" value="Epimerase_deHydtase"/>
</dbReference>
<dbReference type="Pfam" id="PF01370">
    <property type="entry name" value="Epimerase"/>
    <property type="match status" value="1"/>
</dbReference>
<dbReference type="Gene3D" id="3.40.50.720">
    <property type="entry name" value="NAD(P)-binding Rossmann-like Domain"/>
    <property type="match status" value="1"/>
</dbReference>
<protein>
    <submittedName>
        <fullName evidence="2">Uncharacterized protein YbjT (DUF2867 family)</fullName>
    </submittedName>
</protein>
<evidence type="ECO:0000259" key="1">
    <source>
        <dbReference type="Pfam" id="PF01370"/>
    </source>
</evidence>
<evidence type="ECO:0000313" key="2">
    <source>
        <dbReference type="EMBL" id="MBP2057152.1"/>
    </source>
</evidence>
<organism evidence="2 3">
    <name type="scientific">Lactobacillus colini</name>
    <dbReference type="NCBI Taxonomy" id="1819254"/>
    <lineage>
        <taxon>Bacteria</taxon>
        <taxon>Bacillati</taxon>
        <taxon>Bacillota</taxon>
        <taxon>Bacilli</taxon>
        <taxon>Lactobacillales</taxon>
        <taxon>Lactobacillaceae</taxon>
        <taxon>Lactobacillus</taxon>
    </lineage>
</organism>
<name>A0ABS4MCN5_9LACO</name>
<dbReference type="Proteomes" id="UP001519292">
    <property type="component" value="Unassembled WGS sequence"/>
</dbReference>
<comment type="caution">
    <text evidence="2">The sequence shown here is derived from an EMBL/GenBank/DDBJ whole genome shotgun (WGS) entry which is preliminary data.</text>
</comment>
<accession>A0ABS4MCN5</accession>
<feature type="domain" description="NAD-dependent epimerase/dehydratase" evidence="1">
    <location>
        <begin position="4"/>
        <end position="112"/>
    </location>
</feature>
<dbReference type="EMBL" id="JAGGLU010000001">
    <property type="protein sequence ID" value="MBP2057152.1"/>
    <property type="molecule type" value="Genomic_DNA"/>
</dbReference>
<reference evidence="2 3" key="1">
    <citation type="submission" date="2021-03" db="EMBL/GenBank/DDBJ databases">
        <title>Genomic Encyclopedia of Type Strains, Phase IV (KMG-IV): sequencing the most valuable type-strain genomes for metagenomic binning, comparative biology and taxonomic classification.</title>
        <authorList>
            <person name="Goeker M."/>
        </authorList>
    </citation>
    <scope>NUCLEOTIDE SEQUENCE [LARGE SCALE GENOMIC DNA]</scope>
    <source>
        <strain evidence="2 3">DSM 101872</strain>
    </source>
</reference>
<dbReference type="RefSeq" id="WP_209685712.1">
    <property type="nucleotide sequence ID" value="NZ_JAGGLU010000001.1"/>
</dbReference>
<dbReference type="InterPro" id="IPR036291">
    <property type="entry name" value="NAD(P)-bd_dom_sf"/>
</dbReference>
<sequence>MTNIVLLGGSGYIGTNVVKYWRQKDPTAQFYIVSRLGKSEISGENIHNIRADAANFEQTDEKLPSQITYIVDLIGGSEKNPDKFKQLNELPAQTMMKIAEKHHVKAMGFISASIGNKQLVKIKQKIIKMLNTSDIPLAVVTPTVVFGEGHKGRMAAILDIIGIFSKKYKPVTVTEIAGELVNKVVKAGHKRTSLL</sequence>
<gene>
    <name evidence="2" type="ORF">J2Z60_000314</name>
</gene>
<evidence type="ECO:0000313" key="3">
    <source>
        <dbReference type="Proteomes" id="UP001519292"/>
    </source>
</evidence>
<keyword evidence="3" id="KW-1185">Reference proteome</keyword>
<proteinExistence type="predicted"/>
<dbReference type="SUPFAM" id="SSF51735">
    <property type="entry name" value="NAD(P)-binding Rossmann-fold domains"/>
    <property type="match status" value="1"/>
</dbReference>